<keyword evidence="9" id="KW-1185">Reference proteome</keyword>
<dbReference type="Proteomes" id="UP000076552">
    <property type="component" value="Unassembled WGS sequence"/>
</dbReference>
<keyword evidence="4 6" id="KW-0472">Membrane</keyword>
<dbReference type="PANTHER" id="PTHR33048">
    <property type="entry name" value="PTH11-LIKE INTEGRAL MEMBRANE PROTEIN (AFU_ORTHOLOGUE AFUA_5G11245)"/>
    <property type="match status" value="1"/>
</dbReference>
<organism evidence="8 9">
    <name type="scientific">Colletotrichum tofieldiae</name>
    <dbReference type="NCBI Taxonomy" id="708197"/>
    <lineage>
        <taxon>Eukaryota</taxon>
        <taxon>Fungi</taxon>
        <taxon>Dikarya</taxon>
        <taxon>Ascomycota</taxon>
        <taxon>Pezizomycotina</taxon>
        <taxon>Sordariomycetes</taxon>
        <taxon>Hypocreomycetidae</taxon>
        <taxon>Glomerellales</taxon>
        <taxon>Glomerellaceae</taxon>
        <taxon>Colletotrichum</taxon>
        <taxon>Colletotrichum spaethianum species complex</taxon>
    </lineage>
</organism>
<dbReference type="InterPro" id="IPR052337">
    <property type="entry name" value="SAT4-like"/>
</dbReference>
<reference evidence="8 9" key="1">
    <citation type="submission" date="2015-06" db="EMBL/GenBank/DDBJ databases">
        <title>Survival trade-offs in plant roots during colonization by closely related pathogenic and mutualistic fungi.</title>
        <authorList>
            <person name="Hacquard S."/>
            <person name="Kracher B."/>
            <person name="Hiruma K."/>
            <person name="Weinman A."/>
            <person name="Muench P."/>
            <person name="Garrido Oter R."/>
            <person name="Ver Loren van Themaat E."/>
            <person name="Dallerey J.-F."/>
            <person name="Damm U."/>
            <person name="Henrissat B."/>
            <person name="Lespinet O."/>
            <person name="Thon M."/>
            <person name="Kemen E."/>
            <person name="McHardy A.C."/>
            <person name="Schulze-Lefert P."/>
            <person name="O'Connell R.J."/>
        </authorList>
    </citation>
    <scope>NUCLEOTIDE SEQUENCE [LARGE SCALE GENOMIC DNA]</scope>
    <source>
        <strain evidence="8 9">0861</strain>
    </source>
</reference>
<keyword evidence="3 6" id="KW-1133">Transmembrane helix</keyword>
<evidence type="ECO:0000256" key="2">
    <source>
        <dbReference type="ARBA" id="ARBA00022692"/>
    </source>
</evidence>
<comment type="subcellular location">
    <subcellularLocation>
        <location evidence="1">Membrane</location>
        <topology evidence="1">Multi-pass membrane protein</topology>
    </subcellularLocation>
</comment>
<name>A0A166LFA1_9PEZI</name>
<evidence type="ECO:0000259" key="7">
    <source>
        <dbReference type="Pfam" id="PF20684"/>
    </source>
</evidence>
<dbReference type="Pfam" id="PF20684">
    <property type="entry name" value="Fung_rhodopsin"/>
    <property type="match status" value="1"/>
</dbReference>
<evidence type="ECO:0000256" key="4">
    <source>
        <dbReference type="ARBA" id="ARBA00023136"/>
    </source>
</evidence>
<comment type="caution">
    <text evidence="8">The sequence shown here is derived from an EMBL/GenBank/DDBJ whole genome shotgun (WGS) entry which is preliminary data.</text>
</comment>
<evidence type="ECO:0000256" key="5">
    <source>
        <dbReference type="ARBA" id="ARBA00038359"/>
    </source>
</evidence>
<sequence length="118" mass="13684">MVPPDNITKILLIFFVEEILYIIVICTTKISIIILYLRIFYEPWVRKACHVLLFSTIVFGTAYMLHAVFANWPISYSWTFWDGLHEGKRGNILLITFLYSGINIGLDLSLFILPVTQL</sequence>
<protein>
    <submittedName>
        <fullName evidence="8">CFEM domain-containing protein</fullName>
    </submittedName>
</protein>
<comment type="similarity">
    <text evidence="5">Belongs to the SAT4 family.</text>
</comment>
<feature type="transmembrane region" description="Helical" evidence="6">
    <location>
        <begin position="20"/>
        <end position="39"/>
    </location>
</feature>
<feature type="transmembrane region" description="Helical" evidence="6">
    <location>
        <begin position="92"/>
        <end position="113"/>
    </location>
</feature>
<evidence type="ECO:0000256" key="6">
    <source>
        <dbReference type="SAM" id="Phobius"/>
    </source>
</evidence>
<evidence type="ECO:0000313" key="9">
    <source>
        <dbReference type="Proteomes" id="UP000076552"/>
    </source>
</evidence>
<dbReference type="InterPro" id="IPR049326">
    <property type="entry name" value="Rhodopsin_dom_fungi"/>
</dbReference>
<dbReference type="EMBL" id="LFIV01000368">
    <property type="protein sequence ID" value="KZL63456.1"/>
    <property type="molecule type" value="Genomic_DNA"/>
</dbReference>
<accession>A0A166LFA1</accession>
<feature type="domain" description="Rhodopsin" evidence="7">
    <location>
        <begin position="2"/>
        <end position="117"/>
    </location>
</feature>
<evidence type="ECO:0000256" key="1">
    <source>
        <dbReference type="ARBA" id="ARBA00004141"/>
    </source>
</evidence>
<gene>
    <name evidence="8" type="ORF">CT0861_07306</name>
</gene>
<keyword evidence="2 6" id="KW-0812">Transmembrane</keyword>
<proteinExistence type="inferred from homology"/>
<evidence type="ECO:0000313" key="8">
    <source>
        <dbReference type="EMBL" id="KZL63456.1"/>
    </source>
</evidence>
<dbReference type="GO" id="GO:0016020">
    <property type="term" value="C:membrane"/>
    <property type="evidence" value="ECO:0007669"/>
    <property type="project" value="UniProtKB-SubCell"/>
</dbReference>
<feature type="transmembrane region" description="Helical" evidence="6">
    <location>
        <begin position="51"/>
        <end position="72"/>
    </location>
</feature>
<evidence type="ECO:0000256" key="3">
    <source>
        <dbReference type="ARBA" id="ARBA00022989"/>
    </source>
</evidence>
<dbReference type="AlphaFoldDB" id="A0A166LFA1"/>
<feature type="non-terminal residue" evidence="8">
    <location>
        <position position="118"/>
    </location>
</feature>
<dbReference type="PANTHER" id="PTHR33048:SF160">
    <property type="entry name" value="SAT4 FAMILY MEMBRANE PROTEIN"/>
    <property type="match status" value="1"/>
</dbReference>
<dbReference type="STRING" id="708197.A0A166LFA1"/>